<protein>
    <submittedName>
        <fullName evidence="2">Uncharacterized protein</fullName>
    </submittedName>
</protein>
<evidence type="ECO:0000256" key="1">
    <source>
        <dbReference type="SAM" id="MobiDB-lite"/>
    </source>
</evidence>
<proteinExistence type="predicted"/>
<dbReference type="EMBL" id="JAWQEG010001608">
    <property type="protein sequence ID" value="KAK3877942.1"/>
    <property type="molecule type" value="Genomic_DNA"/>
</dbReference>
<accession>A0AAE1KNT4</accession>
<reference evidence="2" key="1">
    <citation type="submission" date="2023-10" db="EMBL/GenBank/DDBJ databases">
        <title>Genome assemblies of two species of porcelain crab, Petrolisthes cinctipes and Petrolisthes manimaculis (Anomura: Porcellanidae).</title>
        <authorList>
            <person name="Angst P."/>
        </authorList>
    </citation>
    <scope>NUCLEOTIDE SEQUENCE</scope>
    <source>
        <strain evidence="2">PB745_01</strain>
        <tissue evidence="2">Gill</tissue>
    </source>
</reference>
<evidence type="ECO:0000313" key="2">
    <source>
        <dbReference type="EMBL" id="KAK3877942.1"/>
    </source>
</evidence>
<comment type="caution">
    <text evidence="2">The sequence shown here is derived from an EMBL/GenBank/DDBJ whole genome shotgun (WGS) entry which is preliminary data.</text>
</comment>
<name>A0AAE1KNT4_PETCI</name>
<gene>
    <name evidence="2" type="ORF">Pcinc_017410</name>
</gene>
<evidence type="ECO:0000313" key="3">
    <source>
        <dbReference type="Proteomes" id="UP001286313"/>
    </source>
</evidence>
<organism evidence="2 3">
    <name type="scientific">Petrolisthes cinctipes</name>
    <name type="common">Flat porcelain crab</name>
    <dbReference type="NCBI Taxonomy" id="88211"/>
    <lineage>
        <taxon>Eukaryota</taxon>
        <taxon>Metazoa</taxon>
        <taxon>Ecdysozoa</taxon>
        <taxon>Arthropoda</taxon>
        <taxon>Crustacea</taxon>
        <taxon>Multicrustacea</taxon>
        <taxon>Malacostraca</taxon>
        <taxon>Eumalacostraca</taxon>
        <taxon>Eucarida</taxon>
        <taxon>Decapoda</taxon>
        <taxon>Pleocyemata</taxon>
        <taxon>Anomura</taxon>
        <taxon>Galatheoidea</taxon>
        <taxon>Porcellanidae</taxon>
        <taxon>Petrolisthes</taxon>
    </lineage>
</organism>
<dbReference type="Proteomes" id="UP001286313">
    <property type="component" value="Unassembled WGS sequence"/>
</dbReference>
<keyword evidence="3" id="KW-1185">Reference proteome</keyword>
<sequence>MLEEYGDVTKLSRGRGVSMGRTPDRLHGKDFLGRHYMEYIPATAPSVLAGRTSKKQGTRQCKVCSSTTRRPHIRKSTNMQCAEYKVPLCLPCFKEYHTLTDY</sequence>
<dbReference type="AlphaFoldDB" id="A0AAE1KNT4"/>
<feature type="region of interest" description="Disordered" evidence="1">
    <location>
        <begin position="1"/>
        <end position="22"/>
    </location>
</feature>